<dbReference type="InterPro" id="IPR043129">
    <property type="entry name" value="ATPase_NBD"/>
</dbReference>
<dbReference type="Gene3D" id="3.30.30.30">
    <property type="match status" value="1"/>
</dbReference>
<keyword evidence="4" id="KW-1185">Reference proteome</keyword>
<dbReference type="Gene3D" id="3.30.420.40">
    <property type="match status" value="2"/>
</dbReference>
<dbReference type="EMBL" id="KQ965802">
    <property type="protein sequence ID" value="KXS11459.1"/>
    <property type="molecule type" value="Genomic_DNA"/>
</dbReference>
<accession>A0A139A457</accession>
<dbReference type="SUPFAM" id="SSF53067">
    <property type="entry name" value="Actin-like ATPase domain"/>
    <property type="match status" value="2"/>
</dbReference>
<evidence type="ECO:0000313" key="3">
    <source>
        <dbReference type="EMBL" id="KXS11459.1"/>
    </source>
</evidence>
<dbReference type="AlphaFoldDB" id="A0A139A457"/>
<evidence type="ECO:0000256" key="2">
    <source>
        <dbReference type="ARBA" id="ARBA00022840"/>
    </source>
</evidence>
<name>A0A139A457_GONPJ</name>
<dbReference type="STRING" id="1344416.A0A139A457"/>
<dbReference type="Proteomes" id="UP000070544">
    <property type="component" value="Unassembled WGS sequence"/>
</dbReference>
<dbReference type="InterPro" id="IPR013126">
    <property type="entry name" value="Hsp_70_fam"/>
</dbReference>
<dbReference type="PRINTS" id="PR00301">
    <property type="entry name" value="HEATSHOCK70"/>
</dbReference>
<reference evidence="3 4" key="1">
    <citation type="journal article" date="2015" name="Genome Biol. Evol.">
        <title>Phylogenomic analyses indicate that early fungi evolved digesting cell walls of algal ancestors of land plants.</title>
        <authorList>
            <person name="Chang Y."/>
            <person name="Wang S."/>
            <person name="Sekimoto S."/>
            <person name="Aerts A.L."/>
            <person name="Choi C."/>
            <person name="Clum A."/>
            <person name="LaButti K.M."/>
            <person name="Lindquist E.A."/>
            <person name="Yee Ngan C."/>
            <person name="Ohm R.A."/>
            <person name="Salamov A.A."/>
            <person name="Grigoriev I.V."/>
            <person name="Spatafora J.W."/>
            <person name="Berbee M.L."/>
        </authorList>
    </citation>
    <scope>NUCLEOTIDE SEQUENCE [LARGE SCALE GENOMIC DNA]</scope>
    <source>
        <strain evidence="3 4">JEL478</strain>
    </source>
</reference>
<dbReference type="GO" id="GO:0140662">
    <property type="term" value="F:ATP-dependent protein folding chaperone"/>
    <property type="evidence" value="ECO:0007669"/>
    <property type="project" value="InterPro"/>
</dbReference>
<keyword evidence="2" id="KW-0067">ATP-binding</keyword>
<dbReference type="OrthoDB" id="2401965at2759"/>
<dbReference type="Gene3D" id="3.90.640.10">
    <property type="entry name" value="Actin, Chain A, domain 4"/>
    <property type="match status" value="1"/>
</dbReference>
<proteinExistence type="predicted"/>
<organism evidence="3 4">
    <name type="scientific">Gonapodya prolifera (strain JEL478)</name>
    <name type="common">Monoblepharis prolifera</name>
    <dbReference type="NCBI Taxonomy" id="1344416"/>
    <lineage>
        <taxon>Eukaryota</taxon>
        <taxon>Fungi</taxon>
        <taxon>Fungi incertae sedis</taxon>
        <taxon>Chytridiomycota</taxon>
        <taxon>Chytridiomycota incertae sedis</taxon>
        <taxon>Monoblepharidomycetes</taxon>
        <taxon>Monoblepharidales</taxon>
        <taxon>Gonapodyaceae</taxon>
        <taxon>Gonapodya</taxon>
    </lineage>
</organism>
<keyword evidence="1" id="KW-0547">Nucleotide-binding</keyword>
<dbReference type="GO" id="GO:0005524">
    <property type="term" value="F:ATP binding"/>
    <property type="evidence" value="ECO:0007669"/>
    <property type="project" value="UniProtKB-KW"/>
</dbReference>
<dbReference type="OMA" id="ACERANC"/>
<gene>
    <name evidence="3" type="ORF">M427DRAFT_138239</name>
</gene>
<evidence type="ECO:0000256" key="1">
    <source>
        <dbReference type="ARBA" id="ARBA00022741"/>
    </source>
</evidence>
<evidence type="ECO:0000313" key="4">
    <source>
        <dbReference type="Proteomes" id="UP000070544"/>
    </source>
</evidence>
<dbReference type="Pfam" id="PF00012">
    <property type="entry name" value="HSP70"/>
    <property type="match status" value="2"/>
</dbReference>
<protein>
    <submittedName>
        <fullName evidence="3">HSP70-domain-containing protein</fullName>
    </submittedName>
</protein>
<sequence length="315" mass="33947">MTSGIDLGTSYATIGVWQDDAVTIIRRGACLPVDSSIPGCIAFTPTGHLVGDTAKKQIKINPHNTVYGFTGSPFNVIDQDGTPAVKVDHKGESRIYTVEELVAMVLSKAKIIAEAHLRRKVSGAVITVPSLWNSLQSSMVKDAATIARLNVLPMISAPTCAALQFGLALQEEAERNVLVCDLGGAHCDVSLLAIEAGVYEVKAVAGDTDLGGMDLCDTFSMCRLREGYEAAMSSLSAVSETTIELVSFFGGIDYRTTITRTKFIESVLRDSHIDKGSTHNIVLVGGSMRIPKIRKLVQDFFGGNRVCHIIRFFCF</sequence>
<dbReference type="PANTHER" id="PTHR19375">
    <property type="entry name" value="HEAT SHOCK PROTEIN 70KDA"/>
    <property type="match status" value="1"/>
</dbReference>